<evidence type="ECO:0000256" key="1">
    <source>
        <dbReference type="ARBA" id="ARBA00022884"/>
    </source>
</evidence>
<feature type="compositionally biased region" description="Basic and acidic residues" evidence="3">
    <location>
        <begin position="181"/>
        <end position="198"/>
    </location>
</feature>
<evidence type="ECO:0000313" key="5">
    <source>
        <dbReference type="EMBL" id="KAJ3045158.1"/>
    </source>
</evidence>
<dbReference type="PANTHER" id="PTHR23003:SF51">
    <property type="entry name" value="SERINE-ARGININE PROTEIN 55"/>
    <property type="match status" value="1"/>
</dbReference>
<reference evidence="5" key="1">
    <citation type="submission" date="2020-05" db="EMBL/GenBank/DDBJ databases">
        <title>Phylogenomic resolution of chytrid fungi.</title>
        <authorList>
            <person name="Stajich J.E."/>
            <person name="Amses K."/>
            <person name="Simmons R."/>
            <person name="Seto K."/>
            <person name="Myers J."/>
            <person name="Bonds A."/>
            <person name="Quandt C.A."/>
            <person name="Barry K."/>
            <person name="Liu P."/>
            <person name="Grigoriev I."/>
            <person name="Longcore J.E."/>
            <person name="James T.Y."/>
        </authorList>
    </citation>
    <scope>NUCLEOTIDE SEQUENCE</scope>
    <source>
        <strain evidence="5">JEL0318</strain>
    </source>
</reference>
<organism evidence="5 6">
    <name type="scientific">Rhizophlyctis rosea</name>
    <dbReference type="NCBI Taxonomy" id="64517"/>
    <lineage>
        <taxon>Eukaryota</taxon>
        <taxon>Fungi</taxon>
        <taxon>Fungi incertae sedis</taxon>
        <taxon>Chytridiomycota</taxon>
        <taxon>Chytridiomycota incertae sedis</taxon>
        <taxon>Chytridiomycetes</taxon>
        <taxon>Rhizophlyctidales</taxon>
        <taxon>Rhizophlyctidaceae</taxon>
        <taxon>Rhizophlyctis</taxon>
    </lineage>
</organism>
<feature type="domain" description="RRM" evidence="4">
    <location>
        <begin position="15"/>
        <end position="85"/>
    </location>
</feature>
<name>A0AAD5S7F4_9FUNG</name>
<gene>
    <name evidence="5" type="primary">SRSF5</name>
    <name evidence="5" type="ORF">HK097_001274</name>
</gene>
<dbReference type="InterPro" id="IPR035979">
    <property type="entry name" value="RBD_domain_sf"/>
</dbReference>
<dbReference type="EMBL" id="JADGJD010001248">
    <property type="protein sequence ID" value="KAJ3045158.1"/>
    <property type="molecule type" value="Genomic_DNA"/>
</dbReference>
<evidence type="ECO:0000313" key="6">
    <source>
        <dbReference type="Proteomes" id="UP001212841"/>
    </source>
</evidence>
<dbReference type="GO" id="GO:0003729">
    <property type="term" value="F:mRNA binding"/>
    <property type="evidence" value="ECO:0007669"/>
    <property type="project" value="TreeGrafter"/>
</dbReference>
<evidence type="ECO:0000259" key="4">
    <source>
        <dbReference type="PROSITE" id="PS50102"/>
    </source>
</evidence>
<dbReference type="InterPro" id="IPR050374">
    <property type="entry name" value="RRT5_SRSF_SR"/>
</dbReference>
<protein>
    <submittedName>
        <fullName evidence="5">Serine arginine-rich splicing factor</fullName>
    </submittedName>
</protein>
<dbReference type="GO" id="GO:0005737">
    <property type="term" value="C:cytoplasm"/>
    <property type="evidence" value="ECO:0007669"/>
    <property type="project" value="TreeGrafter"/>
</dbReference>
<keyword evidence="6" id="KW-1185">Reference proteome</keyword>
<dbReference type="CDD" id="cd12339">
    <property type="entry name" value="RRM2_SRSF1_4_like"/>
    <property type="match status" value="1"/>
</dbReference>
<dbReference type="Gene3D" id="3.30.70.330">
    <property type="match status" value="2"/>
</dbReference>
<dbReference type="SUPFAM" id="SSF54928">
    <property type="entry name" value="RNA-binding domain, RBD"/>
    <property type="match status" value="1"/>
</dbReference>
<dbReference type="InterPro" id="IPR012677">
    <property type="entry name" value="Nucleotide-bd_a/b_plait_sf"/>
</dbReference>
<dbReference type="Pfam" id="PF00076">
    <property type="entry name" value="RRM_1"/>
    <property type="match status" value="2"/>
</dbReference>
<comment type="caution">
    <text evidence="5">The sequence shown here is derived from an EMBL/GenBank/DDBJ whole genome shotgun (WGS) entry which is preliminary data.</text>
</comment>
<sequence>MSRPYHYNNSRTSTTRVFIGHLSNDASQRDVRKLFRRFGDIADIHLCNGFGFVEFYDYRDANDAIADLDGDMFFNQRISVELSHSKNRRNDYGLTFRTDHRLIVTNLSHDVSWQDRNLPVHSSSFWVIKDLKDHMRQAGEVTFANVGARGEGIVEFANEDGMKKALKTLDESDFGGRRIYLQKERKSSASHSRTPERSPRRRRRDSPDRSRRHRYDRDDRNSYDGYN</sequence>
<feature type="compositionally biased region" description="Basic and acidic residues" evidence="3">
    <location>
        <begin position="205"/>
        <end position="227"/>
    </location>
</feature>
<dbReference type="InterPro" id="IPR000504">
    <property type="entry name" value="RRM_dom"/>
</dbReference>
<feature type="domain" description="RRM" evidence="4">
    <location>
        <begin position="100"/>
        <end position="186"/>
    </location>
</feature>
<feature type="region of interest" description="Disordered" evidence="3">
    <location>
        <begin position="181"/>
        <end position="227"/>
    </location>
</feature>
<proteinExistence type="predicted"/>
<dbReference type="PANTHER" id="PTHR23003">
    <property type="entry name" value="RNA RECOGNITION MOTIF RRM DOMAIN CONTAINING PROTEIN"/>
    <property type="match status" value="1"/>
</dbReference>
<keyword evidence="1 2" id="KW-0694">RNA-binding</keyword>
<evidence type="ECO:0000256" key="3">
    <source>
        <dbReference type="SAM" id="MobiDB-lite"/>
    </source>
</evidence>
<dbReference type="GO" id="GO:0005634">
    <property type="term" value="C:nucleus"/>
    <property type="evidence" value="ECO:0007669"/>
    <property type="project" value="TreeGrafter"/>
</dbReference>
<accession>A0AAD5S7F4</accession>
<evidence type="ECO:0000256" key="2">
    <source>
        <dbReference type="PROSITE-ProRule" id="PRU00176"/>
    </source>
</evidence>
<dbReference type="AlphaFoldDB" id="A0AAD5S7F4"/>
<dbReference type="Proteomes" id="UP001212841">
    <property type="component" value="Unassembled WGS sequence"/>
</dbReference>
<dbReference type="SMART" id="SM00360">
    <property type="entry name" value="RRM"/>
    <property type="match status" value="2"/>
</dbReference>
<dbReference type="PROSITE" id="PS50102">
    <property type="entry name" value="RRM"/>
    <property type="match status" value="2"/>
</dbReference>